<organism evidence="2 3">
    <name type="scientific">Pseudoalteromonas rubra</name>
    <dbReference type="NCBI Taxonomy" id="43658"/>
    <lineage>
        <taxon>Bacteria</taxon>
        <taxon>Pseudomonadati</taxon>
        <taxon>Pseudomonadota</taxon>
        <taxon>Gammaproteobacteria</taxon>
        <taxon>Alteromonadales</taxon>
        <taxon>Pseudoalteromonadaceae</taxon>
        <taxon>Pseudoalteromonas</taxon>
    </lineage>
</organism>
<dbReference type="Proteomes" id="UP000306719">
    <property type="component" value="Unassembled WGS sequence"/>
</dbReference>
<dbReference type="EMBL" id="PNCJ01000025">
    <property type="protein sequence ID" value="TMP35095.1"/>
    <property type="molecule type" value="Genomic_DNA"/>
</dbReference>
<accession>A0A5S3WY09</accession>
<comment type="caution">
    <text evidence="2">The sequence shown here is derived from an EMBL/GenBank/DDBJ whole genome shotgun (WGS) entry which is preliminary data.</text>
</comment>
<sequence>MIQLKHILSTALAALALASISVYAASEQVSVHLVDKQGKALPGAAVWLTGQGLSADQAVLKQSYKMGQKDRAFTPHLLIVPKQAEVSFPNYDSILHHVYSFSPAKTFEFKLYRDQPQTLTFSATGAVELGCNIHDWMLGYILVVDSTHFAVTDEQGVARISLPTAQLTDVVLKVWHEGFMDLDSPESNSLSTIKSGDKISIQLNQALGMFQDDFSDEFDDYE</sequence>
<feature type="chain" id="PRO_5024319498" evidence="1">
    <location>
        <begin position="25"/>
        <end position="222"/>
    </location>
</feature>
<name>A0A5S3WY09_9GAMM</name>
<dbReference type="SUPFAM" id="SSF49503">
    <property type="entry name" value="Cupredoxins"/>
    <property type="match status" value="1"/>
</dbReference>
<reference evidence="2 3" key="1">
    <citation type="submission" date="2018-01" db="EMBL/GenBank/DDBJ databases">
        <authorList>
            <person name="Paulsen S."/>
            <person name="Gram L.K."/>
        </authorList>
    </citation>
    <scope>NUCLEOTIDE SEQUENCE [LARGE SCALE GENOMIC DNA]</scope>
    <source>
        <strain evidence="2 3">S2599</strain>
    </source>
</reference>
<dbReference type="Gene3D" id="2.60.40.420">
    <property type="entry name" value="Cupredoxins - blue copper proteins"/>
    <property type="match status" value="1"/>
</dbReference>
<reference evidence="3" key="2">
    <citation type="submission" date="2019-06" db="EMBL/GenBank/DDBJ databases">
        <title>Co-occurence of chitin degradation, pigmentation and bioactivity in marine Pseudoalteromonas.</title>
        <authorList>
            <person name="Sonnenschein E.C."/>
            <person name="Bech P.K."/>
        </authorList>
    </citation>
    <scope>NUCLEOTIDE SEQUENCE [LARGE SCALE GENOMIC DNA]</scope>
    <source>
        <strain evidence="3">S2599</strain>
    </source>
</reference>
<keyword evidence="1" id="KW-0732">Signal</keyword>
<dbReference type="RefSeq" id="WP_138545891.1">
    <property type="nucleotide sequence ID" value="NZ_PNCJ01000025.1"/>
</dbReference>
<dbReference type="CDD" id="cd04221">
    <property type="entry name" value="MauL"/>
    <property type="match status" value="1"/>
</dbReference>
<gene>
    <name evidence="2" type="ORF">CWB98_16880</name>
</gene>
<dbReference type="AlphaFoldDB" id="A0A5S3WY09"/>
<proteinExistence type="predicted"/>
<dbReference type="OrthoDB" id="9772097at2"/>
<evidence type="ECO:0000256" key="1">
    <source>
        <dbReference type="SAM" id="SignalP"/>
    </source>
</evidence>
<protein>
    <submittedName>
        <fullName evidence="2">Methylamine utilization protein</fullName>
    </submittedName>
</protein>
<dbReference type="InterPro" id="IPR034242">
    <property type="entry name" value="MauL"/>
</dbReference>
<dbReference type="InterPro" id="IPR008972">
    <property type="entry name" value="Cupredoxin"/>
</dbReference>
<evidence type="ECO:0000313" key="2">
    <source>
        <dbReference type="EMBL" id="TMP35095.1"/>
    </source>
</evidence>
<evidence type="ECO:0000313" key="3">
    <source>
        <dbReference type="Proteomes" id="UP000306719"/>
    </source>
</evidence>
<feature type="signal peptide" evidence="1">
    <location>
        <begin position="1"/>
        <end position="24"/>
    </location>
</feature>